<dbReference type="EMBL" id="PGGS01000432">
    <property type="protein sequence ID" value="PNH04040.1"/>
    <property type="molecule type" value="Genomic_DNA"/>
</dbReference>
<dbReference type="GO" id="GO:0048254">
    <property type="term" value="P:snoRNA localization"/>
    <property type="evidence" value="ECO:0007669"/>
    <property type="project" value="TreeGrafter"/>
</dbReference>
<feature type="compositionally biased region" description="Acidic residues" evidence="5">
    <location>
        <begin position="52"/>
        <end position="64"/>
    </location>
</feature>
<evidence type="ECO:0000256" key="5">
    <source>
        <dbReference type="SAM" id="MobiDB-lite"/>
    </source>
</evidence>
<name>A0A2J7ZUX0_9CHLO</name>
<feature type="region of interest" description="Disordered" evidence="5">
    <location>
        <begin position="17"/>
        <end position="78"/>
    </location>
</feature>
<dbReference type="GO" id="GO:0070761">
    <property type="term" value="C:pre-snoRNP complex"/>
    <property type="evidence" value="ECO:0007669"/>
    <property type="project" value="TreeGrafter"/>
</dbReference>
<feature type="region of interest" description="Disordered" evidence="5">
    <location>
        <begin position="112"/>
        <end position="133"/>
    </location>
</feature>
<keyword evidence="2 4" id="KW-0863">Zinc-finger</keyword>
<dbReference type="Pfam" id="PF04438">
    <property type="entry name" value="zf-HIT"/>
    <property type="match status" value="1"/>
</dbReference>
<evidence type="ECO:0000259" key="6">
    <source>
        <dbReference type="PROSITE" id="PS51083"/>
    </source>
</evidence>
<keyword evidence="3" id="KW-0862">Zinc</keyword>
<dbReference type="PANTHER" id="PTHR13483:SF3">
    <property type="entry name" value="BOX C_D SNORNA PROTEIN 1"/>
    <property type="match status" value="1"/>
</dbReference>
<dbReference type="Gene3D" id="3.30.60.190">
    <property type="match status" value="1"/>
</dbReference>
<keyword evidence="1" id="KW-0479">Metal-binding</keyword>
<evidence type="ECO:0000256" key="4">
    <source>
        <dbReference type="PROSITE-ProRule" id="PRU00453"/>
    </source>
</evidence>
<dbReference type="PROSITE" id="PS51083">
    <property type="entry name" value="ZF_HIT"/>
    <property type="match status" value="1"/>
</dbReference>
<evidence type="ECO:0000256" key="2">
    <source>
        <dbReference type="ARBA" id="ARBA00022771"/>
    </source>
</evidence>
<evidence type="ECO:0000313" key="7">
    <source>
        <dbReference type="EMBL" id="PNH04040.1"/>
    </source>
</evidence>
<dbReference type="AlphaFoldDB" id="A0A2J7ZUX0"/>
<feature type="compositionally biased region" description="Gly residues" evidence="5">
    <location>
        <begin position="113"/>
        <end position="132"/>
    </location>
</feature>
<protein>
    <submittedName>
        <fullName evidence="7">Box C/D snoRNA protein 1</fullName>
    </submittedName>
</protein>
<dbReference type="GO" id="GO:0008270">
    <property type="term" value="F:zinc ion binding"/>
    <property type="evidence" value="ECO:0007669"/>
    <property type="project" value="UniProtKB-UniRule"/>
</dbReference>
<feature type="compositionally biased region" description="Low complexity" evidence="5">
    <location>
        <begin position="17"/>
        <end position="51"/>
    </location>
</feature>
<organism evidence="7 8">
    <name type="scientific">Tetrabaena socialis</name>
    <dbReference type="NCBI Taxonomy" id="47790"/>
    <lineage>
        <taxon>Eukaryota</taxon>
        <taxon>Viridiplantae</taxon>
        <taxon>Chlorophyta</taxon>
        <taxon>core chlorophytes</taxon>
        <taxon>Chlorophyceae</taxon>
        <taxon>CS clade</taxon>
        <taxon>Chlamydomonadales</taxon>
        <taxon>Tetrabaenaceae</taxon>
        <taxon>Tetrabaena</taxon>
    </lineage>
</organism>
<dbReference type="InterPro" id="IPR051639">
    <property type="entry name" value="BCD1"/>
</dbReference>
<dbReference type="GO" id="GO:0005634">
    <property type="term" value="C:nucleus"/>
    <property type="evidence" value="ECO:0007669"/>
    <property type="project" value="TreeGrafter"/>
</dbReference>
<dbReference type="InterPro" id="IPR007529">
    <property type="entry name" value="Znf_HIT"/>
</dbReference>
<dbReference type="PANTHER" id="PTHR13483">
    <property type="entry name" value="BOX C_D SNORNA PROTEIN 1-RELATED"/>
    <property type="match status" value="1"/>
</dbReference>
<dbReference type="GO" id="GO:0000463">
    <property type="term" value="P:maturation of LSU-rRNA from tricistronic rRNA transcript (SSU-rRNA, 5.8S rRNA, LSU-rRNA)"/>
    <property type="evidence" value="ECO:0007669"/>
    <property type="project" value="TreeGrafter"/>
</dbReference>
<dbReference type="CDD" id="cd23023">
    <property type="entry name" value="zf-HIT_BCD1"/>
    <property type="match status" value="1"/>
</dbReference>
<dbReference type="SUPFAM" id="SSF144232">
    <property type="entry name" value="HIT/MYND zinc finger-like"/>
    <property type="match status" value="1"/>
</dbReference>
<proteinExistence type="predicted"/>
<feature type="domain" description="HIT-type" evidence="6">
    <location>
        <begin position="81"/>
        <end position="131"/>
    </location>
</feature>
<sequence>MELRPDDMEVAVSAAVAAAAAPQPPLTASATTTGPENAAADAAAAAASGADADADMQGDGDSDGDGALAPSAPLRPPPPPCEQCGAAPARYRCPRCQLRTCSLACVRAHKEGPGGGEGAGGGGGEGGGGGCSGQRDRAAFLPMKEFDDRALLSDYRLLEEVARAEDVARRCRPPGAKPQLPPHLASLVYQAQWRSVRLLIMPPGGEGARPGGGRGAGGGGGEGEEVLMAHLVHPAPHYIPLRPYAKAGLEGLRVFMRKEKTPVGAGLGGGGAGGIFQAEAKVATT</sequence>
<evidence type="ECO:0000313" key="8">
    <source>
        <dbReference type="Proteomes" id="UP000236333"/>
    </source>
</evidence>
<evidence type="ECO:0000256" key="1">
    <source>
        <dbReference type="ARBA" id="ARBA00022723"/>
    </source>
</evidence>
<dbReference type="Proteomes" id="UP000236333">
    <property type="component" value="Unassembled WGS sequence"/>
</dbReference>
<keyword evidence="8" id="KW-1185">Reference proteome</keyword>
<accession>A0A2J7ZUX0</accession>
<gene>
    <name evidence="7" type="ORF">TSOC_009843</name>
</gene>
<evidence type="ECO:0000256" key="3">
    <source>
        <dbReference type="ARBA" id="ARBA00022833"/>
    </source>
</evidence>
<dbReference type="GO" id="GO:0000492">
    <property type="term" value="P:box C/D snoRNP assembly"/>
    <property type="evidence" value="ECO:0007669"/>
    <property type="project" value="TreeGrafter"/>
</dbReference>
<reference evidence="7 8" key="1">
    <citation type="journal article" date="2017" name="Mol. Biol. Evol.">
        <title>The 4-celled Tetrabaena socialis nuclear genome reveals the essential components for genetic control of cell number at the origin of multicellularity in the volvocine lineage.</title>
        <authorList>
            <person name="Featherston J."/>
            <person name="Arakaki Y."/>
            <person name="Hanschen E.R."/>
            <person name="Ferris P.J."/>
            <person name="Michod R.E."/>
            <person name="Olson B.J.S.C."/>
            <person name="Nozaki H."/>
            <person name="Durand P.M."/>
        </authorList>
    </citation>
    <scope>NUCLEOTIDE SEQUENCE [LARGE SCALE GENOMIC DNA]</scope>
    <source>
        <strain evidence="7 8">NIES-571</strain>
    </source>
</reference>
<comment type="caution">
    <text evidence="7">The sequence shown here is derived from an EMBL/GenBank/DDBJ whole genome shotgun (WGS) entry which is preliminary data.</text>
</comment>
<dbReference type="OrthoDB" id="272357at2759"/>